<accession>A0A8J6J8Y5</accession>
<dbReference type="PIRSF" id="PIRSF019549">
    <property type="entry name" value="Peptidase_A25"/>
    <property type="match status" value="1"/>
</dbReference>
<evidence type="ECO:0000256" key="1">
    <source>
        <dbReference type="ARBA" id="ARBA00022670"/>
    </source>
</evidence>
<dbReference type="GO" id="GO:0009847">
    <property type="term" value="P:spore germination"/>
    <property type="evidence" value="ECO:0007669"/>
    <property type="project" value="UniProtKB-UniRule"/>
</dbReference>
<organism evidence="5 6">
    <name type="scientific">Flintibacter hominis</name>
    <dbReference type="NCBI Taxonomy" id="2763048"/>
    <lineage>
        <taxon>Bacteria</taxon>
        <taxon>Bacillati</taxon>
        <taxon>Bacillota</taxon>
        <taxon>Clostridia</taxon>
        <taxon>Eubacteriales</taxon>
        <taxon>Flintibacter</taxon>
    </lineage>
</organism>
<dbReference type="HAMAP" id="MF_00626">
    <property type="entry name" value="Germination_prot"/>
    <property type="match status" value="1"/>
</dbReference>
<dbReference type="EMBL" id="JACOPO010000002">
    <property type="protein sequence ID" value="MBC5722098.1"/>
    <property type="molecule type" value="Genomic_DNA"/>
</dbReference>
<dbReference type="EC" id="3.4.24.78" evidence="4"/>
<comment type="similarity">
    <text evidence="4">Belongs to the peptidase A25 family.</text>
</comment>
<dbReference type="RefSeq" id="WP_186852353.1">
    <property type="nucleotide sequence ID" value="NZ_JACOPO010000002.1"/>
</dbReference>
<dbReference type="AlphaFoldDB" id="A0A8J6J8Y5"/>
<evidence type="ECO:0000256" key="4">
    <source>
        <dbReference type="HAMAP-Rule" id="MF_00626"/>
    </source>
</evidence>
<evidence type="ECO:0000256" key="2">
    <source>
        <dbReference type="ARBA" id="ARBA00022801"/>
    </source>
</evidence>
<dbReference type="Proteomes" id="UP000628736">
    <property type="component" value="Unassembled WGS sequence"/>
</dbReference>
<comment type="function">
    <text evidence="4">Initiates the rapid degradation of small, acid-soluble proteins during spore germination.</text>
</comment>
<keyword evidence="2 4" id="KW-0378">Hydrolase</keyword>
<reference evidence="5" key="1">
    <citation type="submission" date="2020-08" db="EMBL/GenBank/DDBJ databases">
        <title>Genome public.</title>
        <authorList>
            <person name="Liu C."/>
            <person name="Sun Q."/>
        </authorList>
    </citation>
    <scope>NUCLEOTIDE SEQUENCE</scope>
    <source>
        <strain evidence="5">NSJ-23</strain>
    </source>
</reference>
<name>A0A8J6J8Y5_9FIRM</name>
<dbReference type="GO" id="GO:0004222">
    <property type="term" value="F:metalloendopeptidase activity"/>
    <property type="evidence" value="ECO:0007669"/>
    <property type="project" value="UniProtKB-UniRule"/>
</dbReference>
<dbReference type="InterPro" id="IPR023430">
    <property type="entry name" value="Pept_HybD-like_dom_sf"/>
</dbReference>
<dbReference type="InterPro" id="IPR005080">
    <property type="entry name" value="Peptidase_A25"/>
</dbReference>
<comment type="caution">
    <text evidence="5">The sequence shown here is derived from an EMBL/GenBank/DDBJ whole genome shotgun (WGS) entry which is preliminary data.</text>
</comment>
<dbReference type="Pfam" id="PF03418">
    <property type="entry name" value="Peptidase_A25"/>
    <property type="match status" value="1"/>
</dbReference>
<feature type="chain" id="PRO_5035348721" description="Germination protease" evidence="4">
    <location>
        <begin position="8"/>
        <end position="296"/>
    </location>
</feature>
<gene>
    <name evidence="4" type="primary">gpr</name>
    <name evidence="5" type="ORF">H8S11_04620</name>
</gene>
<comment type="PTM">
    <text evidence="4">Autoproteolytically processed. The inactive tetrameric zymogen termed p46 autoprocesses to a smaller form termed p41, which is active only during spore germination.</text>
</comment>
<dbReference type="GO" id="GO:0006508">
    <property type="term" value="P:proteolysis"/>
    <property type="evidence" value="ECO:0007669"/>
    <property type="project" value="UniProtKB-UniRule"/>
</dbReference>
<keyword evidence="3 4" id="KW-0865">Zymogen</keyword>
<comment type="subunit">
    <text evidence="4">Homotetramer.</text>
</comment>
<dbReference type="Gene3D" id="3.40.50.1450">
    <property type="entry name" value="HybD-like"/>
    <property type="match status" value="1"/>
</dbReference>
<evidence type="ECO:0000256" key="3">
    <source>
        <dbReference type="ARBA" id="ARBA00023145"/>
    </source>
</evidence>
<protein>
    <recommendedName>
        <fullName evidence="4">Germination protease</fullName>
        <ecNumber evidence="4">3.4.24.78</ecNumber>
    </recommendedName>
    <alternativeName>
        <fullName evidence="4">GPR endopeptidase</fullName>
    </alternativeName>
    <alternativeName>
        <fullName evidence="4">Germination proteinase</fullName>
    </alternativeName>
    <alternativeName>
        <fullName evidence="4">Spore protease</fullName>
    </alternativeName>
</protein>
<keyword evidence="1 4" id="KW-0645">Protease</keyword>
<evidence type="ECO:0000313" key="6">
    <source>
        <dbReference type="Proteomes" id="UP000628736"/>
    </source>
</evidence>
<dbReference type="SUPFAM" id="SSF53163">
    <property type="entry name" value="HybD-like"/>
    <property type="match status" value="1"/>
</dbReference>
<dbReference type="NCBIfam" id="TIGR01441">
    <property type="entry name" value="GPR"/>
    <property type="match status" value="1"/>
</dbReference>
<feature type="propeptide" id="PRO_5035348722" evidence="4">
    <location>
        <begin position="1"/>
        <end position="7"/>
    </location>
</feature>
<comment type="catalytic activity">
    <reaction evidence="4">
        <text>Endopeptidase action with P4 Glu or Asp, P1 preferably Glu &gt; Asp, P1' hydrophobic and P2' Ala.</text>
        <dbReference type="EC" id="3.4.24.78"/>
    </reaction>
</comment>
<keyword evidence="6" id="KW-1185">Reference proteome</keyword>
<evidence type="ECO:0000313" key="5">
    <source>
        <dbReference type="EMBL" id="MBC5722098.1"/>
    </source>
</evidence>
<sequence>MTMRRTDLALEARELWQESAGETTKLPGVEARDGEREGLPVTTVDILDQEGEKALGKPKGRYVTLTLEGLASREGDIFARSIQALAAELSLLLKDIPPQGLVLVAGLGNRAITPDAIGPKVHNYTLVTRHLVRQMPETFGAFRPVASLAAEVMGTTGVESGELIQSLCEKICPHCVIAVDALASRSLHRLCRTVQLTDTGITPGSGVGNHRMGLDRKSLGVPVIAIGVPTVVDAATLAADLMGVEELPDLGEGRDLLVTPKDIDSQVGDLSKIIGYAINLALQPGLTIEELELLLS</sequence>
<proteinExistence type="inferred from homology"/>